<dbReference type="InterPro" id="IPR016162">
    <property type="entry name" value="Ald_DH_N"/>
</dbReference>
<keyword evidence="2 7" id="KW-0028">Amino-acid biosynthesis</keyword>
<dbReference type="PROSITE" id="PS01223">
    <property type="entry name" value="PROA"/>
    <property type="match status" value="1"/>
</dbReference>
<dbReference type="InterPro" id="IPR020593">
    <property type="entry name" value="G-glutamylP_reductase_CS"/>
</dbReference>
<evidence type="ECO:0000256" key="6">
    <source>
        <dbReference type="ARBA" id="ARBA00049024"/>
    </source>
</evidence>
<dbReference type="GO" id="GO:0004350">
    <property type="term" value="F:glutamate-5-semialdehyde dehydrogenase activity"/>
    <property type="evidence" value="ECO:0007669"/>
    <property type="project" value="UniProtKB-UniRule"/>
</dbReference>
<keyword evidence="5 7" id="KW-0560">Oxidoreductase</keyword>
<dbReference type="PIRSF" id="PIRSF000151">
    <property type="entry name" value="GPR"/>
    <property type="match status" value="1"/>
</dbReference>
<protein>
    <recommendedName>
        <fullName evidence="7">Gamma-glutamyl phosphate reductase</fullName>
        <shortName evidence="7">GPR</shortName>
        <ecNumber evidence="7">1.2.1.41</ecNumber>
    </recommendedName>
    <alternativeName>
        <fullName evidence="7">Glutamate-5-semialdehyde dehydrogenase</fullName>
    </alternativeName>
    <alternativeName>
        <fullName evidence="7">Glutamyl-gamma-semialdehyde dehydrogenase</fullName>
        <shortName evidence="7">GSA dehydrogenase</shortName>
    </alternativeName>
</protein>
<evidence type="ECO:0000256" key="5">
    <source>
        <dbReference type="ARBA" id="ARBA00023002"/>
    </source>
</evidence>
<keyword evidence="10" id="KW-1185">Reference proteome</keyword>
<keyword evidence="4 7" id="KW-0521">NADP</keyword>
<evidence type="ECO:0000313" key="10">
    <source>
        <dbReference type="Proteomes" id="UP000252884"/>
    </source>
</evidence>
<dbReference type="EMBL" id="QPJK01000012">
    <property type="protein sequence ID" value="RCW65754.1"/>
    <property type="molecule type" value="Genomic_DNA"/>
</dbReference>
<dbReference type="SUPFAM" id="SSF53720">
    <property type="entry name" value="ALDH-like"/>
    <property type="match status" value="1"/>
</dbReference>
<dbReference type="EC" id="1.2.1.41" evidence="7"/>
<organism evidence="9 10">
    <name type="scientific">Pseudorhodoferax soli</name>
    <dbReference type="NCBI Taxonomy" id="545864"/>
    <lineage>
        <taxon>Bacteria</taxon>
        <taxon>Pseudomonadati</taxon>
        <taxon>Pseudomonadota</taxon>
        <taxon>Betaproteobacteria</taxon>
        <taxon>Burkholderiales</taxon>
        <taxon>Comamonadaceae</taxon>
    </lineage>
</organism>
<comment type="catalytic activity">
    <reaction evidence="6 7">
        <text>L-glutamate 5-semialdehyde + phosphate + NADP(+) = L-glutamyl 5-phosphate + NADPH + H(+)</text>
        <dbReference type="Rhea" id="RHEA:19541"/>
        <dbReference type="ChEBI" id="CHEBI:15378"/>
        <dbReference type="ChEBI" id="CHEBI:43474"/>
        <dbReference type="ChEBI" id="CHEBI:57783"/>
        <dbReference type="ChEBI" id="CHEBI:58066"/>
        <dbReference type="ChEBI" id="CHEBI:58274"/>
        <dbReference type="ChEBI" id="CHEBI:58349"/>
        <dbReference type="EC" id="1.2.1.41"/>
    </reaction>
</comment>
<feature type="domain" description="Aldehyde dehydrogenase" evidence="8">
    <location>
        <begin position="16"/>
        <end position="285"/>
    </location>
</feature>
<evidence type="ECO:0000256" key="4">
    <source>
        <dbReference type="ARBA" id="ARBA00022857"/>
    </source>
</evidence>
<name>A0A368XIC8_9BURK</name>
<dbReference type="GO" id="GO:0055129">
    <property type="term" value="P:L-proline biosynthetic process"/>
    <property type="evidence" value="ECO:0007669"/>
    <property type="project" value="UniProtKB-UniRule"/>
</dbReference>
<comment type="caution">
    <text evidence="9">The sequence shown here is derived from an EMBL/GenBank/DDBJ whole genome shotgun (WGS) entry which is preliminary data.</text>
</comment>
<dbReference type="InterPro" id="IPR016163">
    <property type="entry name" value="Ald_DH_C"/>
</dbReference>
<dbReference type="Pfam" id="PF00171">
    <property type="entry name" value="Aldedh"/>
    <property type="match status" value="2"/>
</dbReference>
<evidence type="ECO:0000256" key="7">
    <source>
        <dbReference type="HAMAP-Rule" id="MF_00412"/>
    </source>
</evidence>
<dbReference type="AlphaFoldDB" id="A0A368XIC8"/>
<feature type="domain" description="Aldehyde dehydrogenase" evidence="8">
    <location>
        <begin position="314"/>
        <end position="382"/>
    </location>
</feature>
<keyword evidence="7" id="KW-0963">Cytoplasm</keyword>
<dbReference type="InterPro" id="IPR012134">
    <property type="entry name" value="Glu-5-SA_DH"/>
</dbReference>
<dbReference type="NCBIfam" id="TIGR00407">
    <property type="entry name" value="proA"/>
    <property type="match status" value="1"/>
</dbReference>
<dbReference type="FunFam" id="3.40.309.10:FF:000006">
    <property type="entry name" value="Gamma-glutamyl phosphate reductase"/>
    <property type="match status" value="1"/>
</dbReference>
<dbReference type="Gene3D" id="3.40.309.10">
    <property type="entry name" value="Aldehyde Dehydrogenase, Chain A, domain 2"/>
    <property type="match status" value="1"/>
</dbReference>
<comment type="pathway">
    <text evidence="1 7">Amino-acid biosynthesis; L-proline biosynthesis; L-glutamate 5-semialdehyde from L-glutamate: step 2/2.</text>
</comment>
<dbReference type="InterPro" id="IPR000965">
    <property type="entry name" value="GPR_dom"/>
</dbReference>
<comment type="subcellular location">
    <subcellularLocation>
        <location evidence="7">Cytoplasm</location>
    </subcellularLocation>
</comment>
<dbReference type="OrthoDB" id="9809970at2"/>
<evidence type="ECO:0000256" key="1">
    <source>
        <dbReference type="ARBA" id="ARBA00004985"/>
    </source>
</evidence>
<dbReference type="NCBIfam" id="NF001221">
    <property type="entry name" value="PRK00197.1"/>
    <property type="match status" value="1"/>
</dbReference>
<dbReference type="HAMAP" id="MF_00412">
    <property type="entry name" value="ProA"/>
    <property type="match status" value="1"/>
</dbReference>
<comment type="function">
    <text evidence="7">Catalyzes the NADPH-dependent reduction of L-glutamate 5-phosphate into L-glutamate 5-semialdehyde and phosphate. The product spontaneously undergoes cyclization to form 1-pyrroline-5-carboxylate.</text>
</comment>
<dbReference type="Proteomes" id="UP000252884">
    <property type="component" value="Unassembled WGS sequence"/>
</dbReference>
<accession>A0A368XIC8</accession>
<dbReference type="RefSeq" id="WP_114471834.1">
    <property type="nucleotide sequence ID" value="NZ_QPJK01000012.1"/>
</dbReference>
<dbReference type="CDD" id="cd07079">
    <property type="entry name" value="ALDH_F18-19_ProA-GPR"/>
    <property type="match status" value="1"/>
</dbReference>
<comment type="similarity">
    <text evidence="7">Belongs to the gamma-glutamyl phosphate reductase family.</text>
</comment>
<dbReference type="InterPro" id="IPR015590">
    <property type="entry name" value="Aldehyde_DH_dom"/>
</dbReference>
<evidence type="ECO:0000256" key="3">
    <source>
        <dbReference type="ARBA" id="ARBA00022650"/>
    </source>
</evidence>
<gene>
    <name evidence="7" type="primary">proA</name>
    <name evidence="9" type="ORF">DES41_112205</name>
</gene>
<evidence type="ECO:0000259" key="8">
    <source>
        <dbReference type="Pfam" id="PF00171"/>
    </source>
</evidence>
<dbReference type="Gene3D" id="3.40.605.10">
    <property type="entry name" value="Aldehyde Dehydrogenase, Chain A, domain 1"/>
    <property type="match status" value="1"/>
</dbReference>
<dbReference type="GO" id="GO:0005737">
    <property type="term" value="C:cytoplasm"/>
    <property type="evidence" value="ECO:0007669"/>
    <property type="project" value="UniProtKB-SubCell"/>
</dbReference>
<sequence length="426" mass="45012">MNALNIAEYAQTLGVQARQASAAMARASAATKNQALRALARLLREQTGPLQADNAKDIARAEAAGLSAPMVDRLKLTPKVLDTVALGCEQLAAMPDLIGEISGMQQQPSGIRVGQMRVPLGVFAMIFESRPNVTIEAASLSIKSGNACILRGGSEAIESNKALARLVQQALEEAGLPADAVQLVQTTDREAVGHLIAMPEHVDVVIPRGGKGLIERISREAKVPVIKHLDGNCHVYVDDPCDIAMAVTVADNAKTQKYSPCNAAEGLLVSRGVAAEFLPKIGAVYAAKGVEMRCDAEAAAILAGVAGAQLVPATEQDWSEEYLAPVIAVKVVGGLDEAIAHINRYGSHHTDAILTRDHVHAQRFLREVDSASVMVNTSTRFADGFEYGLGAEIGISTDKFHARGPVGLLGLTSLKYVVLGNGETRH</sequence>
<reference evidence="9 10" key="1">
    <citation type="submission" date="2018-07" db="EMBL/GenBank/DDBJ databases">
        <title>Genomic Encyclopedia of Type Strains, Phase IV (KMG-IV): sequencing the most valuable type-strain genomes for metagenomic binning, comparative biology and taxonomic classification.</title>
        <authorList>
            <person name="Goeker M."/>
        </authorList>
    </citation>
    <scope>NUCLEOTIDE SEQUENCE [LARGE SCALE GENOMIC DNA]</scope>
    <source>
        <strain evidence="9 10">DSM 21634</strain>
    </source>
</reference>
<keyword evidence="3 7" id="KW-0641">Proline biosynthesis</keyword>
<dbReference type="InterPro" id="IPR016161">
    <property type="entry name" value="Ald_DH/histidinol_DH"/>
</dbReference>
<dbReference type="PANTHER" id="PTHR11063">
    <property type="entry name" value="GLUTAMATE SEMIALDEHYDE DEHYDROGENASE"/>
    <property type="match status" value="1"/>
</dbReference>
<dbReference type="GO" id="GO:0050661">
    <property type="term" value="F:NADP binding"/>
    <property type="evidence" value="ECO:0007669"/>
    <property type="project" value="InterPro"/>
</dbReference>
<evidence type="ECO:0000313" key="9">
    <source>
        <dbReference type="EMBL" id="RCW65754.1"/>
    </source>
</evidence>
<proteinExistence type="inferred from homology"/>
<dbReference type="UniPathway" id="UPA00098">
    <property type="reaction ID" value="UER00360"/>
</dbReference>
<dbReference type="PANTHER" id="PTHR11063:SF8">
    <property type="entry name" value="DELTA-1-PYRROLINE-5-CARBOXYLATE SYNTHASE"/>
    <property type="match status" value="1"/>
</dbReference>
<evidence type="ECO:0000256" key="2">
    <source>
        <dbReference type="ARBA" id="ARBA00022605"/>
    </source>
</evidence>